<dbReference type="EMBL" id="JBHLWN010000091">
    <property type="protein sequence ID" value="MFC0215356.1"/>
    <property type="molecule type" value="Genomic_DNA"/>
</dbReference>
<dbReference type="RefSeq" id="WP_377472803.1">
    <property type="nucleotide sequence ID" value="NZ_JBHLWN010000091.1"/>
</dbReference>
<keyword evidence="3" id="KW-1185">Reference proteome</keyword>
<proteinExistence type="predicted"/>
<organism evidence="2 3">
    <name type="scientific">Paenibacillus chartarius</name>
    <dbReference type="NCBI Taxonomy" id="747481"/>
    <lineage>
        <taxon>Bacteria</taxon>
        <taxon>Bacillati</taxon>
        <taxon>Bacillota</taxon>
        <taxon>Bacilli</taxon>
        <taxon>Bacillales</taxon>
        <taxon>Paenibacillaceae</taxon>
        <taxon>Paenibacillus</taxon>
    </lineage>
</organism>
<keyword evidence="1" id="KW-1133">Transmembrane helix</keyword>
<keyword evidence="1" id="KW-0472">Membrane</keyword>
<evidence type="ECO:0000313" key="3">
    <source>
        <dbReference type="Proteomes" id="UP001589776"/>
    </source>
</evidence>
<dbReference type="InterPro" id="IPR052928">
    <property type="entry name" value="Desiccation-related_membrane"/>
</dbReference>
<dbReference type="InterPro" id="IPR024623">
    <property type="entry name" value="YtxH"/>
</dbReference>
<sequence length="137" mass="14148">MANQKGKDLIVGAIAGTVLGAVTALLLAPKSGKELRSDIAEGVQQASEKTQQLVTDVTTVTSKAAKQVSAQTGEWIGKAKSVTSQVVQEVRSWKKTEEGSGATSAAAVEVVEGEAAVEPAAPAEAAEKSRQELTFVR</sequence>
<accession>A0ABV6DRT0</accession>
<protein>
    <submittedName>
        <fullName evidence="2">YtxH domain-containing protein</fullName>
    </submittedName>
</protein>
<dbReference type="PANTHER" id="PTHR35792:SF2">
    <property type="entry name" value="GENERAL STRESS PROTEIN"/>
    <property type="match status" value="1"/>
</dbReference>
<comment type="caution">
    <text evidence="2">The sequence shown here is derived from an EMBL/GenBank/DDBJ whole genome shotgun (WGS) entry which is preliminary data.</text>
</comment>
<reference evidence="2 3" key="1">
    <citation type="submission" date="2024-09" db="EMBL/GenBank/DDBJ databases">
        <authorList>
            <person name="Sun Q."/>
            <person name="Mori K."/>
        </authorList>
    </citation>
    <scope>NUCLEOTIDE SEQUENCE [LARGE SCALE GENOMIC DNA]</scope>
    <source>
        <strain evidence="2 3">CCM 7759</strain>
    </source>
</reference>
<name>A0ABV6DRT0_9BACL</name>
<dbReference type="Pfam" id="PF12732">
    <property type="entry name" value="YtxH"/>
    <property type="match status" value="1"/>
</dbReference>
<feature type="transmembrane region" description="Helical" evidence="1">
    <location>
        <begin position="9"/>
        <end position="28"/>
    </location>
</feature>
<evidence type="ECO:0000313" key="2">
    <source>
        <dbReference type="EMBL" id="MFC0215356.1"/>
    </source>
</evidence>
<evidence type="ECO:0000256" key="1">
    <source>
        <dbReference type="SAM" id="Phobius"/>
    </source>
</evidence>
<dbReference type="PANTHER" id="PTHR35792">
    <property type="entry name" value="GENERAL STRESS PROTEIN"/>
    <property type="match status" value="1"/>
</dbReference>
<dbReference type="Proteomes" id="UP001589776">
    <property type="component" value="Unassembled WGS sequence"/>
</dbReference>
<gene>
    <name evidence="2" type="ORF">ACFFK0_23455</name>
</gene>
<keyword evidence="1" id="KW-0812">Transmembrane</keyword>